<accession>A0ABY7H7R5</accession>
<dbReference type="EMBL" id="CP114040">
    <property type="protein sequence ID" value="WAS95311.1"/>
    <property type="molecule type" value="Genomic_DNA"/>
</dbReference>
<keyword evidence="3" id="KW-1185">Reference proteome</keyword>
<proteinExistence type="predicted"/>
<protein>
    <submittedName>
        <fullName evidence="2">Uncharacterized protein</fullName>
    </submittedName>
</protein>
<reference evidence="2" key="1">
    <citation type="submission" date="2022-11" db="EMBL/GenBank/DDBJ databases">
        <title>Minimal conservation of predation-associated metabolite biosynthetic gene clusters underscores biosynthetic potential of Myxococcota including descriptions for ten novel species: Archangium lansinium sp. nov., Myxococcus landrumus sp. nov., Nannocystis bai.</title>
        <authorList>
            <person name="Ahearne A."/>
            <person name="Stevens C."/>
            <person name="Dowd S."/>
        </authorList>
    </citation>
    <scope>NUCLEOTIDE SEQUENCE</scope>
    <source>
        <strain evidence="2">Fl3</strain>
    </source>
</reference>
<feature type="region of interest" description="Disordered" evidence="1">
    <location>
        <begin position="1"/>
        <end position="20"/>
    </location>
</feature>
<evidence type="ECO:0000256" key="1">
    <source>
        <dbReference type="SAM" id="MobiDB-lite"/>
    </source>
</evidence>
<sequence>MAQVFGQVRGDGSVANDSGGFTVQKLSTGTYFINTPDTNGQVPIVVAMPGNAYTTAAVRVQEYGPGGVTVCTGFTDQRGNLDCDFFFIAMWP</sequence>
<dbReference type="Proteomes" id="UP001164459">
    <property type="component" value="Chromosome"/>
</dbReference>
<gene>
    <name evidence="2" type="ORF">O0S08_04055</name>
</gene>
<evidence type="ECO:0000313" key="2">
    <source>
        <dbReference type="EMBL" id="WAS95311.1"/>
    </source>
</evidence>
<name>A0ABY7H7R5_9BACT</name>
<evidence type="ECO:0000313" key="3">
    <source>
        <dbReference type="Proteomes" id="UP001164459"/>
    </source>
</evidence>
<organism evidence="2 3">
    <name type="scientific">Nannocystis punicea</name>
    <dbReference type="NCBI Taxonomy" id="2995304"/>
    <lineage>
        <taxon>Bacteria</taxon>
        <taxon>Pseudomonadati</taxon>
        <taxon>Myxococcota</taxon>
        <taxon>Polyangia</taxon>
        <taxon>Nannocystales</taxon>
        <taxon>Nannocystaceae</taxon>
        <taxon>Nannocystis</taxon>
    </lineage>
</organism>
<dbReference type="RefSeq" id="WP_269037643.1">
    <property type="nucleotide sequence ID" value="NZ_CP114040.1"/>
</dbReference>